<organism evidence="10">
    <name type="scientific">Sesamum latifolium</name>
    <dbReference type="NCBI Taxonomy" id="2727402"/>
    <lineage>
        <taxon>Eukaryota</taxon>
        <taxon>Viridiplantae</taxon>
        <taxon>Streptophyta</taxon>
        <taxon>Embryophyta</taxon>
        <taxon>Tracheophyta</taxon>
        <taxon>Spermatophyta</taxon>
        <taxon>Magnoliopsida</taxon>
        <taxon>eudicotyledons</taxon>
        <taxon>Gunneridae</taxon>
        <taxon>Pentapetalae</taxon>
        <taxon>asterids</taxon>
        <taxon>lamiids</taxon>
        <taxon>Lamiales</taxon>
        <taxon>Pedaliaceae</taxon>
        <taxon>Sesamum</taxon>
    </lineage>
</organism>
<dbReference type="GO" id="GO:0015095">
    <property type="term" value="F:magnesium ion transmembrane transporter activity"/>
    <property type="evidence" value="ECO:0007669"/>
    <property type="project" value="UniProtKB-UniRule"/>
</dbReference>
<protein>
    <recommendedName>
        <fullName evidence="9">Probable magnesium transporter</fullName>
    </recommendedName>
</protein>
<evidence type="ECO:0000256" key="7">
    <source>
        <dbReference type="ARBA" id="ARBA00023136"/>
    </source>
</evidence>
<keyword evidence="5 9" id="KW-0967">Endosome</keyword>
<keyword evidence="9" id="KW-1003">Cell membrane</keyword>
<comment type="caution">
    <text evidence="10">The sequence shown here is derived from an EMBL/GenBank/DDBJ whole genome shotgun (WGS) entry which is preliminary data.</text>
</comment>
<keyword evidence="6 9" id="KW-1133">Transmembrane helix</keyword>
<dbReference type="InterPro" id="IPR008521">
    <property type="entry name" value="Mg_trans_NIPA"/>
</dbReference>
<dbReference type="PANTHER" id="PTHR12570:SF11">
    <property type="entry name" value="MAGNESIUM TRANSPORTER NIPA6-RELATED"/>
    <property type="match status" value="1"/>
</dbReference>
<feature type="transmembrane region" description="Helical" evidence="9">
    <location>
        <begin position="46"/>
        <end position="63"/>
    </location>
</feature>
<feature type="transmembrane region" description="Helical" evidence="9">
    <location>
        <begin position="214"/>
        <end position="231"/>
    </location>
</feature>
<evidence type="ECO:0000256" key="9">
    <source>
        <dbReference type="RuleBase" id="RU363078"/>
    </source>
</evidence>
<keyword evidence="7 9" id="KW-0472">Membrane</keyword>
<feature type="transmembrane region" description="Helical" evidence="9">
    <location>
        <begin position="106"/>
        <end position="125"/>
    </location>
</feature>
<evidence type="ECO:0000256" key="1">
    <source>
        <dbReference type="ARBA" id="ARBA00004141"/>
    </source>
</evidence>
<feature type="transmembrane region" description="Helical" evidence="9">
    <location>
        <begin position="6"/>
        <end position="26"/>
    </location>
</feature>
<dbReference type="SUPFAM" id="SSF103481">
    <property type="entry name" value="Multidrug resistance efflux transporter EmrE"/>
    <property type="match status" value="1"/>
</dbReference>
<dbReference type="EMBL" id="JACGWN010000003">
    <property type="protein sequence ID" value="KAL0454104.1"/>
    <property type="molecule type" value="Genomic_DNA"/>
</dbReference>
<comment type="function">
    <text evidence="8 9">Acts as a Mg(2+) transporter. Can also transport other divalent cations such as Fe(2+), Sr(2+), Ba(2+), Mn(2+) and Co(2+) but to a much less extent than Mg(2+).</text>
</comment>
<keyword evidence="9" id="KW-0813">Transport</keyword>
<dbReference type="InterPro" id="IPR037185">
    <property type="entry name" value="EmrE-like"/>
</dbReference>
<keyword evidence="9" id="KW-0460">Magnesium</keyword>
<comment type="similarity">
    <text evidence="2 9">Belongs to the NIPA (TC 2.A.7) family.</text>
</comment>
<reference evidence="10" key="1">
    <citation type="submission" date="2020-06" db="EMBL/GenBank/DDBJ databases">
        <authorList>
            <person name="Li T."/>
            <person name="Hu X."/>
            <person name="Zhang T."/>
            <person name="Song X."/>
            <person name="Zhang H."/>
            <person name="Dai N."/>
            <person name="Sheng W."/>
            <person name="Hou X."/>
            <person name="Wei L."/>
        </authorList>
    </citation>
    <scope>NUCLEOTIDE SEQUENCE</scope>
    <source>
        <strain evidence="10">KEN1</strain>
        <tissue evidence="10">Leaf</tissue>
    </source>
</reference>
<dbReference type="GO" id="GO:0005769">
    <property type="term" value="C:early endosome"/>
    <property type="evidence" value="ECO:0007669"/>
    <property type="project" value="UniProtKB-SubCell"/>
</dbReference>
<evidence type="ECO:0000256" key="5">
    <source>
        <dbReference type="ARBA" id="ARBA00022753"/>
    </source>
</evidence>
<proteinExistence type="inferred from homology"/>
<evidence type="ECO:0000256" key="2">
    <source>
        <dbReference type="ARBA" id="ARBA00007001"/>
    </source>
</evidence>
<comment type="subcellular location">
    <subcellularLocation>
        <location evidence="9">Cell membrane</location>
        <topology evidence="9">Multi-pass membrane protein</topology>
    </subcellularLocation>
    <subcellularLocation>
        <location evidence="9">Early endosome</location>
    </subcellularLocation>
    <subcellularLocation>
        <location evidence="1">Membrane</location>
        <topology evidence="1">Multi-pass membrane protein</topology>
    </subcellularLocation>
</comment>
<gene>
    <name evidence="10" type="ORF">Slati_0749600</name>
</gene>
<dbReference type="Pfam" id="PF05653">
    <property type="entry name" value="Mg_trans_NIPA"/>
    <property type="match status" value="1"/>
</dbReference>
<comment type="subunit">
    <text evidence="3 9">Homodimer.</text>
</comment>
<dbReference type="AlphaFoldDB" id="A0AAW2XJL8"/>
<keyword evidence="4 9" id="KW-0812">Transmembrane</keyword>
<evidence type="ECO:0000256" key="8">
    <source>
        <dbReference type="ARBA" id="ARBA00025284"/>
    </source>
</evidence>
<evidence type="ECO:0000256" key="3">
    <source>
        <dbReference type="ARBA" id="ARBA00011738"/>
    </source>
</evidence>
<feature type="transmembrane region" description="Helical" evidence="9">
    <location>
        <begin position="173"/>
        <end position="194"/>
    </location>
</feature>
<accession>A0AAW2XJL8</accession>
<name>A0AAW2XJL8_9LAMI</name>
<reference evidence="10" key="2">
    <citation type="journal article" date="2024" name="Plant">
        <title>Genomic evolution and insights into agronomic trait innovations of Sesamum species.</title>
        <authorList>
            <person name="Miao H."/>
            <person name="Wang L."/>
            <person name="Qu L."/>
            <person name="Liu H."/>
            <person name="Sun Y."/>
            <person name="Le M."/>
            <person name="Wang Q."/>
            <person name="Wei S."/>
            <person name="Zheng Y."/>
            <person name="Lin W."/>
            <person name="Duan Y."/>
            <person name="Cao H."/>
            <person name="Xiong S."/>
            <person name="Wang X."/>
            <person name="Wei L."/>
            <person name="Li C."/>
            <person name="Ma Q."/>
            <person name="Ju M."/>
            <person name="Zhao R."/>
            <person name="Li G."/>
            <person name="Mu C."/>
            <person name="Tian Q."/>
            <person name="Mei H."/>
            <person name="Zhang T."/>
            <person name="Gao T."/>
            <person name="Zhang H."/>
        </authorList>
    </citation>
    <scope>NUCLEOTIDE SEQUENCE</scope>
    <source>
        <strain evidence="10">KEN1</strain>
    </source>
</reference>
<feature type="transmembrane region" description="Helical" evidence="9">
    <location>
        <begin position="274"/>
        <end position="293"/>
    </location>
</feature>
<evidence type="ECO:0000256" key="6">
    <source>
        <dbReference type="ARBA" id="ARBA00022989"/>
    </source>
</evidence>
<dbReference type="GO" id="GO:0005886">
    <property type="term" value="C:plasma membrane"/>
    <property type="evidence" value="ECO:0007669"/>
    <property type="project" value="UniProtKB-SubCell"/>
</dbReference>
<feature type="transmembrane region" description="Helical" evidence="9">
    <location>
        <begin position="69"/>
        <end position="94"/>
    </location>
</feature>
<sequence>MAVSDNTRGLILAMLSSLFIGTSFILKKKGLQRAAAAGTRAGVGGYTYLLEPLWWAGMITMIVGEVSNFVAYIYAPAVLVTPLGALSIIVSAVLAHFMLKERLRQMGILGCVSCIVGSVVIVLHAPQEHTPSSVQEVWILATQPAFLIYVAATLSIVLVLMLHFEPLYGQTNVLVYLGICSLMGALTVVSIKAIGIAIKLSLEGINQFGYPQTWFFLSVAVVCVITQLNYLNKALDTFNAAIVSPIYYVMFTTLTIIASVIMFKDWSGQNASSITSEICGFITVLSGTVILHMTRDEEPATSTVQRSFQFDLSAFRNHTDTQVVVNESETSSAKLIAFVARKEHDAHLVVYTDTICVGEFLQHR</sequence>
<evidence type="ECO:0000256" key="4">
    <source>
        <dbReference type="ARBA" id="ARBA00022692"/>
    </source>
</evidence>
<dbReference type="PANTHER" id="PTHR12570">
    <property type="match status" value="1"/>
</dbReference>
<feature type="transmembrane region" description="Helical" evidence="9">
    <location>
        <begin position="238"/>
        <end position="262"/>
    </location>
</feature>
<feature type="transmembrane region" description="Helical" evidence="9">
    <location>
        <begin position="137"/>
        <end position="161"/>
    </location>
</feature>
<keyword evidence="9" id="KW-0406">Ion transport</keyword>
<evidence type="ECO:0000313" key="10">
    <source>
        <dbReference type="EMBL" id="KAL0454104.1"/>
    </source>
</evidence>